<accession>A0A8S1RIU0</accession>
<reference evidence="1" key="1">
    <citation type="submission" date="2021-01" db="EMBL/GenBank/DDBJ databases">
        <authorList>
            <consortium name="Genoscope - CEA"/>
            <person name="William W."/>
        </authorList>
    </citation>
    <scope>NUCLEOTIDE SEQUENCE</scope>
</reference>
<keyword evidence="2" id="KW-1185">Reference proteome</keyword>
<dbReference type="EMBL" id="CAJJDN010000172">
    <property type="protein sequence ID" value="CAD8126960.1"/>
    <property type="molecule type" value="Genomic_DNA"/>
</dbReference>
<name>A0A8S1RIU0_9CILI</name>
<sequence>MGNACQATQITLNTEISDESTRPQVIMETTDRVIFKEIYKKEKVELPDNSYQSPLLTHLPLINLDLIEPDQFFPQIKSNRRTLSFVNQNSRTPSHKLDSDTISLTKQPLKSSLKSFNSRKGSSNKSPKSVRWDSDLNVFLNITCYQNQQI</sequence>
<dbReference type="OrthoDB" id="302431at2759"/>
<gene>
    <name evidence="1" type="ORF">PSON_ATCC_30995.1.T1720011</name>
</gene>
<evidence type="ECO:0000313" key="1">
    <source>
        <dbReference type="EMBL" id="CAD8126960.1"/>
    </source>
</evidence>
<dbReference type="AlphaFoldDB" id="A0A8S1RIU0"/>
<organism evidence="1 2">
    <name type="scientific">Paramecium sonneborni</name>
    <dbReference type="NCBI Taxonomy" id="65129"/>
    <lineage>
        <taxon>Eukaryota</taxon>
        <taxon>Sar</taxon>
        <taxon>Alveolata</taxon>
        <taxon>Ciliophora</taxon>
        <taxon>Intramacronucleata</taxon>
        <taxon>Oligohymenophorea</taxon>
        <taxon>Peniculida</taxon>
        <taxon>Parameciidae</taxon>
        <taxon>Paramecium</taxon>
    </lineage>
</organism>
<protein>
    <submittedName>
        <fullName evidence="1">Uncharacterized protein</fullName>
    </submittedName>
</protein>
<comment type="caution">
    <text evidence="1">The sequence shown here is derived from an EMBL/GenBank/DDBJ whole genome shotgun (WGS) entry which is preliminary data.</text>
</comment>
<proteinExistence type="predicted"/>
<evidence type="ECO:0000313" key="2">
    <source>
        <dbReference type="Proteomes" id="UP000692954"/>
    </source>
</evidence>
<dbReference type="Proteomes" id="UP000692954">
    <property type="component" value="Unassembled WGS sequence"/>
</dbReference>